<evidence type="ECO:0000313" key="1">
    <source>
        <dbReference type="EMBL" id="KKK88980.1"/>
    </source>
</evidence>
<sequence length="68" mass="7688">MIPNPDSIQKFHTYLVRLDDKQIIEMLGLKGKAATLKDLHIEEYSSGGDIRGESIFHVTFELEAKVAE</sequence>
<comment type="caution">
    <text evidence="1">The sequence shown here is derived from an EMBL/GenBank/DDBJ whole genome shotgun (WGS) entry which is preliminary data.</text>
</comment>
<dbReference type="EMBL" id="LAZR01049719">
    <property type="protein sequence ID" value="KKK88980.1"/>
    <property type="molecule type" value="Genomic_DNA"/>
</dbReference>
<dbReference type="AlphaFoldDB" id="A0A0F8ZSM7"/>
<organism evidence="1">
    <name type="scientific">marine sediment metagenome</name>
    <dbReference type="NCBI Taxonomy" id="412755"/>
    <lineage>
        <taxon>unclassified sequences</taxon>
        <taxon>metagenomes</taxon>
        <taxon>ecological metagenomes</taxon>
    </lineage>
</organism>
<name>A0A0F8ZSM7_9ZZZZ</name>
<reference evidence="1" key="1">
    <citation type="journal article" date="2015" name="Nature">
        <title>Complex archaea that bridge the gap between prokaryotes and eukaryotes.</title>
        <authorList>
            <person name="Spang A."/>
            <person name="Saw J.H."/>
            <person name="Jorgensen S.L."/>
            <person name="Zaremba-Niedzwiedzka K."/>
            <person name="Martijn J."/>
            <person name="Lind A.E."/>
            <person name="van Eijk R."/>
            <person name="Schleper C."/>
            <person name="Guy L."/>
            <person name="Ettema T.J."/>
        </authorList>
    </citation>
    <scope>NUCLEOTIDE SEQUENCE</scope>
</reference>
<gene>
    <name evidence="1" type="ORF">LCGC14_2737720</name>
</gene>
<protein>
    <submittedName>
        <fullName evidence="1">Uncharacterized protein</fullName>
    </submittedName>
</protein>
<proteinExistence type="predicted"/>
<accession>A0A0F8ZSM7</accession>